<evidence type="ECO:0000256" key="1">
    <source>
        <dbReference type="ARBA" id="ARBA00023002"/>
    </source>
</evidence>
<evidence type="ECO:0000313" key="3">
    <source>
        <dbReference type="EMBL" id="NYJ06957.1"/>
    </source>
</evidence>
<dbReference type="GO" id="GO:0042602">
    <property type="term" value="F:riboflavin reductase (NADPH) activity"/>
    <property type="evidence" value="ECO:0007669"/>
    <property type="project" value="TreeGrafter"/>
</dbReference>
<dbReference type="SUPFAM" id="SSF50475">
    <property type="entry name" value="FMN-binding split barrel"/>
    <property type="match status" value="1"/>
</dbReference>
<dbReference type="RefSeq" id="WP_179718440.1">
    <property type="nucleotide sequence ID" value="NZ_JACBZT010000001.1"/>
</dbReference>
<dbReference type="Proteomes" id="UP000541969">
    <property type="component" value="Unassembled WGS sequence"/>
</dbReference>
<dbReference type="EMBL" id="JACBZT010000001">
    <property type="protein sequence ID" value="NYJ06957.1"/>
    <property type="molecule type" value="Genomic_DNA"/>
</dbReference>
<dbReference type="Pfam" id="PF01613">
    <property type="entry name" value="Flavin_Reduct"/>
    <property type="match status" value="1"/>
</dbReference>
<organism evidence="3 4">
    <name type="scientific">Petropleomorpha daqingensis</name>
    <dbReference type="NCBI Taxonomy" id="2026353"/>
    <lineage>
        <taxon>Bacteria</taxon>
        <taxon>Bacillati</taxon>
        <taxon>Actinomycetota</taxon>
        <taxon>Actinomycetes</taxon>
        <taxon>Geodermatophilales</taxon>
        <taxon>Geodermatophilaceae</taxon>
        <taxon>Petropleomorpha</taxon>
    </lineage>
</organism>
<protein>
    <submittedName>
        <fullName evidence="3">Flavin reductase (DIM6/NTAB) family NADH-FMN oxidoreductase RutF</fullName>
    </submittedName>
</protein>
<gene>
    <name evidence="3" type="ORF">GGQ55_003235</name>
</gene>
<dbReference type="GO" id="GO:0010181">
    <property type="term" value="F:FMN binding"/>
    <property type="evidence" value="ECO:0007669"/>
    <property type="project" value="InterPro"/>
</dbReference>
<keyword evidence="1" id="KW-0560">Oxidoreductase</keyword>
<comment type="caution">
    <text evidence="3">The sequence shown here is derived from an EMBL/GenBank/DDBJ whole genome shotgun (WGS) entry which is preliminary data.</text>
</comment>
<feature type="domain" description="Flavin reductase like" evidence="2">
    <location>
        <begin position="14"/>
        <end position="164"/>
    </location>
</feature>
<keyword evidence="4" id="KW-1185">Reference proteome</keyword>
<dbReference type="PANTHER" id="PTHR30466">
    <property type="entry name" value="FLAVIN REDUCTASE"/>
    <property type="match status" value="1"/>
</dbReference>
<dbReference type="SMART" id="SM00903">
    <property type="entry name" value="Flavin_Reduct"/>
    <property type="match status" value="1"/>
</dbReference>
<evidence type="ECO:0000313" key="4">
    <source>
        <dbReference type="Proteomes" id="UP000541969"/>
    </source>
</evidence>
<evidence type="ECO:0000259" key="2">
    <source>
        <dbReference type="SMART" id="SM00903"/>
    </source>
</evidence>
<dbReference type="InterPro" id="IPR002563">
    <property type="entry name" value="Flavin_Rdtase-like_dom"/>
</dbReference>
<accession>A0A853CHK2</accession>
<dbReference type="InterPro" id="IPR012349">
    <property type="entry name" value="Split_barrel_FMN-bd"/>
</dbReference>
<dbReference type="AlphaFoldDB" id="A0A853CHK2"/>
<dbReference type="InterPro" id="IPR050268">
    <property type="entry name" value="NADH-dep_flavin_reductase"/>
</dbReference>
<dbReference type="Gene3D" id="2.30.110.10">
    <property type="entry name" value="Electron Transport, Fmn-binding Protein, Chain A"/>
    <property type="match status" value="1"/>
</dbReference>
<dbReference type="PANTHER" id="PTHR30466:SF1">
    <property type="entry name" value="FMN REDUCTASE (NADH) RUTF"/>
    <property type="match status" value="1"/>
</dbReference>
<proteinExistence type="predicted"/>
<name>A0A853CHK2_9ACTN</name>
<reference evidence="3 4" key="1">
    <citation type="submission" date="2020-07" db="EMBL/GenBank/DDBJ databases">
        <title>Sequencing the genomes of 1000 actinobacteria strains.</title>
        <authorList>
            <person name="Klenk H.-P."/>
        </authorList>
    </citation>
    <scope>NUCLEOTIDE SEQUENCE [LARGE SCALE GENOMIC DNA]</scope>
    <source>
        <strain evidence="3 4">DSM 104001</strain>
    </source>
</reference>
<sequence length="173" mass="17753">MASPVDPEEFTAALRQYPAGVCLLTVQDDIDDVGTTVSAVMSVSAVPPLVAVGLAADGYPAEVLGAVGRCALTVLAAEHAIVASRFSSAGRPSARHLLESVPWTRAEHSGAIVLSGGLAALDCRLERLVEAGDHVLALLEVVGVPVLADAARPPLLRLRGRYVDESGGLAGRA</sequence>